<comment type="function">
    <text evidence="10">Necessary for normal cell division and for the maintenance of normal septation.</text>
</comment>
<dbReference type="Proteomes" id="UP001597013">
    <property type="component" value="Unassembled WGS sequence"/>
</dbReference>
<comment type="cofactor">
    <cofactor evidence="1">
        <name>Mg(2+)</name>
        <dbReference type="ChEBI" id="CHEBI:18420"/>
    </cofactor>
</comment>
<keyword evidence="4" id="KW-0479">Metal-binding</keyword>
<keyword evidence="8 10" id="KW-0717">Septation</keyword>
<evidence type="ECO:0000256" key="5">
    <source>
        <dbReference type="ARBA" id="ARBA00022741"/>
    </source>
</evidence>
<dbReference type="InterPro" id="IPR006073">
    <property type="entry name" value="GTP-bd"/>
</dbReference>
<dbReference type="InterPro" id="IPR019987">
    <property type="entry name" value="GTP-bd_ribosome_bio_YsxC"/>
</dbReference>
<evidence type="ECO:0000256" key="9">
    <source>
        <dbReference type="ARBA" id="ARBA00023306"/>
    </source>
</evidence>
<keyword evidence="5 10" id="KW-0547">Nucleotide-binding</keyword>
<evidence type="ECO:0000256" key="2">
    <source>
        <dbReference type="ARBA" id="ARBA00009638"/>
    </source>
</evidence>
<evidence type="ECO:0000256" key="6">
    <source>
        <dbReference type="ARBA" id="ARBA00022842"/>
    </source>
</evidence>
<evidence type="ECO:0000256" key="10">
    <source>
        <dbReference type="HAMAP-Rule" id="MF_00321"/>
    </source>
</evidence>
<dbReference type="NCBIfam" id="TIGR03598">
    <property type="entry name" value="GTPase_YsxC"/>
    <property type="match status" value="1"/>
</dbReference>
<dbReference type="HAMAP" id="MF_00321">
    <property type="entry name" value="GTPase_EngB"/>
    <property type="match status" value="1"/>
</dbReference>
<dbReference type="Gene3D" id="3.40.50.300">
    <property type="entry name" value="P-loop containing nucleotide triphosphate hydrolases"/>
    <property type="match status" value="1"/>
</dbReference>
<accession>A0ABW3N6D5</accession>
<protein>
    <recommendedName>
        <fullName evidence="10">Probable GTP-binding protein EngB</fullName>
    </recommendedName>
</protein>
<evidence type="ECO:0000259" key="11">
    <source>
        <dbReference type="PROSITE" id="PS51706"/>
    </source>
</evidence>
<dbReference type="InterPro" id="IPR030393">
    <property type="entry name" value="G_ENGB_dom"/>
</dbReference>
<reference evidence="13" key="1">
    <citation type="journal article" date="2019" name="Int. J. Syst. Evol. Microbiol.">
        <title>The Global Catalogue of Microorganisms (GCM) 10K type strain sequencing project: providing services to taxonomists for standard genome sequencing and annotation.</title>
        <authorList>
            <consortium name="The Broad Institute Genomics Platform"/>
            <consortium name="The Broad Institute Genome Sequencing Center for Infectious Disease"/>
            <person name="Wu L."/>
            <person name="Ma J."/>
        </authorList>
    </citation>
    <scope>NUCLEOTIDE SEQUENCE [LARGE SCALE GENOMIC DNA]</scope>
    <source>
        <strain evidence="13">CCUG 62215</strain>
    </source>
</reference>
<dbReference type="EMBL" id="JBHTJL010000009">
    <property type="protein sequence ID" value="MFD1062136.1"/>
    <property type="molecule type" value="Genomic_DNA"/>
</dbReference>
<keyword evidence="13" id="KW-1185">Reference proteome</keyword>
<proteinExistence type="inferred from homology"/>
<dbReference type="PANTHER" id="PTHR11649:SF13">
    <property type="entry name" value="ENGB-TYPE G DOMAIN-CONTAINING PROTEIN"/>
    <property type="match status" value="1"/>
</dbReference>
<dbReference type="PROSITE" id="PS51706">
    <property type="entry name" value="G_ENGB"/>
    <property type="match status" value="1"/>
</dbReference>
<dbReference type="SUPFAM" id="SSF52540">
    <property type="entry name" value="P-loop containing nucleoside triphosphate hydrolases"/>
    <property type="match status" value="1"/>
</dbReference>
<gene>
    <name evidence="12" type="primary">yihA</name>
    <name evidence="10" type="synonym">engB</name>
    <name evidence="12" type="ORF">ACFQ1Q_02665</name>
</gene>
<evidence type="ECO:0000256" key="8">
    <source>
        <dbReference type="ARBA" id="ARBA00023210"/>
    </source>
</evidence>
<name>A0ABW3N6D5_9FLAO</name>
<keyword evidence="7 10" id="KW-0342">GTP-binding</keyword>
<feature type="domain" description="EngB-type G" evidence="11">
    <location>
        <begin position="22"/>
        <end position="205"/>
    </location>
</feature>
<comment type="similarity">
    <text evidence="2 10">Belongs to the TRAFAC class TrmE-Era-EngA-EngB-Septin-like GTPase superfamily. EngB GTPase family.</text>
</comment>
<dbReference type="PANTHER" id="PTHR11649">
    <property type="entry name" value="MSS1/TRME-RELATED GTP-BINDING PROTEIN"/>
    <property type="match status" value="1"/>
</dbReference>
<evidence type="ECO:0000256" key="3">
    <source>
        <dbReference type="ARBA" id="ARBA00022618"/>
    </source>
</evidence>
<dbReference type="Pfam" id="PF01926">
    <property type="entry name" value="MMR_HSR1"/>
    <property type="match status" value="1"/>
</dbReference>
<dbReference type="RefSeq" id="WP_386127713.1">
    <property type="nucleotide sequence ID" value="NZ_JBHTJL010000009.1"/>
</dbReference>
<sequence length="205" mass="23653">MKIKSAEFVVSNSVVEKCPQQPLPEYAFIGRSNVGKSSLINMLTDRKSLAKTSGRPGKTQLINHFLINDNWFLVDLPGYGYARVSKSTKKTFQKFITNYFEQRQQLVSAFVLIDIRHKPQPVDLEFMQYLGEKEIPFSIIFTKADKLKPKAIERHVEEYCNHLLRFWEELPPHFVTSSSKKIGQDEVLGFIAETNEEIEGLRNNI</sequence>
<keyword evidence="9 10" id="KW-0131">Cell cycle</keyword>
<evidence type="ECO:0000256" key="1">
    <source>
        <dbReference type="ARBA" id="ARBA00001946"/>
    </source>
</evidence>
<evidence type="ECO:0000256" key="4">
    <source>
        <dbReference type="ARBA" id="ARBA00022723"/>
    </source>
</evidence>
<keyword evidence="3 10" id="KW-0132">Cell division</keyword>
<comment type="caution">
    <text evidence="12">The sequence shown here is derived from an EMBL/GenBank/DDBJ whole genome shotgun (WGS) entry which is preliminary data.</text>
</comment>
<evidence type="ECO:0000313" key="12">
    <source>
        <dbReference type="EMBL" id="MFD1062136.1"/>
    </source>
</evidence>
<organism evidence="12 13">
    <name type="scientific">Winogradskyella litorisediminis</name>
    <dbReference type="NCBI Taxonomy" id="1156618"/>
    <lineage>
        <taxon>Bacteria</taxon>
        <taxon>Pseudomonadati</taxon>
        <taxon>Bacteroidota</taxon>
        <taxon>Flavobacteriia</taxon>
        <taxon>Flavobacteriales</taxon>
        <taxon>Flavobacteriaceae</taxon>
        <taxon>Winogradskyella</taxon>
    </lineage>
</organism>
<keyword evidence="6" id="KW-0460">Magnesium</keyword>
<evidence type="ECO:0000313" key="13">
    <source>
        <dbReference type="Proteomes" id="UP001597013"/>
    </source>
</evidence>
<evidence type="ECO:0000256" key="7">
    <source>
        <dbReference type="ARBA" id="ARBA00023134"/>
    </source>
</evidence>
<dbReference type="InterPro" id="IPR027417">
    <property type="entry name" value="P-loop_NTPase"/>
</dbReference>
<dbReference type="CDD" id="cd01876">
    <property type="entry name" value="YihA_EngB"/>
    <property type="match status" value="1"/>
</dbReference>